<dbReference type="Pfam" id="PF13931">
    <property type="entry name" value="Microtub_bind"/>
    <property type="match status" value="1"/>
</dbReference>
<dbReference type="AlphaFoldDB" id="A0AAD7VVN7"/>
<feature type="compositionally biased region" description="Polar residues" evidence="1">
    <location>
        <begin position="217"/>
        <end position="226"/>
    </location>
</feature>
<gene>
    <name evidence="3" type="ORF">AAFF_G00245220</name>
</gene>
<accession>A0AAD7VVN7</accession>
<sequence>MTHGLVSKLPGSQPPVISPLVSECLPCQDVEGSCDGRSQEAEGQLRQQQALFEGSLTALQRQTTADHTELHGHTVALSGHIDTSLAAVHSFLKEQLRRDVPTGGTPQRREYSYSKVLARTRSRSELLESFRLRQQQQELQESLTACDTITEEPEEQGPAEDELSSVEERSITQQSDAEEALMCSENGIPFFKRKHRGKKEGKTLKRSKIPENEKSSQSKMPLRVQN</sequence>
<comment type="caution">
    <text evidence="3">The sequence shown here is derived from an EMBL/GenBank/DDBJ whole genome shotgun (WGS) entry which is preliminary data.</text>
</comment>
<feature type="region of interest" description="Disordered" evidence="1">
    <location>
        <begin position="149"/>
        <end position="226"/>
    </location>
</feature>
<feature type="compositionally biased region" description="Basic and acidic residues" evidence="1">
    <location>
        <begin position="200"/>
        <end position="216"/>
    </location>
</feature>
<feature type="domain" description="Kinesin-associated microtubule-binding" evidence="2">
    <location>
        <begin position="96"/>
        <end position="225"/>
    </location>
</feature>
<dbReference type="EMBL" id="JAINUG010003277">
    <property type="protein sequence ID" value="KAJ8343148.1"/>
    <property type="molecule type" value="Genomic_DNA"/>
</dbReference>
<protein>
    <recommendedName>
        <fullName evidence="2">Kinesin-associated microtubule-binding domain-containing protein</fullName>
    </recommendedName>
</protein>
<name>A0AAD7VVN7_9TELE</name>
<evidence type="ECO:0000256" key="1">
    <source>
        <dbReference type="SAM" id="MobiDB-lite"/>
    </source>
</evidence>
<proteinExistence type="predicted"/>
<evidence type="ECO:0000313" key="4">
    <source>
        <dbReference type="Proteomes" id="UP001221898"/>
    </source>
</evidence>
<organism evidence="3 4">
    <name type="scientific">Aldrovandia affinis</name>
    <dbReference type="NCBI Taxonomy" id="143900"/>
    <lineage>
        <taxon>Eukaryota</taxon>
        <taxon>Metazoa</taxon>
        <taxon>Chordata</taxon>
        <taxon>Craniata</taxon>
        <taxon>Vertebrata</taxon>
        <taxon>Euteleostomi</taxon>
        <taxon>Actinopterygii</taxon>
        <taxon>Neopterygii</taxon>
        <taxon>Teleostei</taxon>
        <taxon>Notacanthiformes</taxon>
        <taxon>Halosauridae</taxon>
        <taxon>Aldrovandia</taxon>
    </lineage>
</organism>
<reference evidence="3" key="1">
    <citation type="journal article" date="2023" name="Science">
        <title>Genome structures resolve the early diversification of teleost fishes.</title>
        <authorList>
            <person name="Parey E."/>
            <person name="Louis A."/>
            <person name="Montfort J."/>
            <person name="Bouchez O."/>
            <person name="Roques C."/>
            <person name="Iampietro C."/>
            <person name="Lluch J."/>
            <person name="Castinel A."/>
            <person name="Donnadieu C."/>
            <person name="Desvignes T."/>
            <person name="Floi Bucao C."/>
            <person name="Jouanno E."/>
            <person name="Wen M."/>
            <person name="Mejri S."/>
            <person name="Dirks R."/>
            <person name="Jansen H."/>
            <person name="Henkel C."/>
            <person name="Chen W.J."/>
            <person name="Zahm M."/>
            <person name="Cabau C."/>
            <person name="Klopp C."/>
            <person name="Thompson A.W."/>
            <person name="Robinson-Rechavi M."/>
            <person name="Braasch I."/>
            <person name="Lecointre G."/>
            <person name="Bobe J."/>
            <person name="Postlethwait J.H."/>
            <person name="Berthelot C."/>
            <person name="Roest Crollius H."/>
            <person name="Guiguen Y."/>
        </authorList>
    </citation>
    <scope>NUCLEOTIDE SEQUENCE</scope>
    <source>
        <strain evidence="3">NC1722</strain>
    </source>
</reference>
<dbReference type="InterPro" id="IPR025901">
    <property type="entry name" value="Kinesin-assoc_MT-bd_dom"/>
</dbReference>
<keyword evidence="4" id="KW-1185">Reference proteome</keyword>
<dbReference type="Proteomes" id="UP001221898">
    <property type="component" value="Unassembled WGS sequence"/>
</dbReference>
<evidence type="ECO:0000259" key="2">
    <source>
        <dbReference type="Pfam" id="PF13931"/>
    </source>
</evidence>
<dbReference type="GO" id="GO:0008017">
    <property type="term" value="F:microtubule binding"/>
    <property type="evidence" value="ECO:0007669"/>
    <property type="project" value="InterPro"/>
</dbReference>
<feature type="compositionally biased region" description="Acidic residues" evidence="1">
    <location>
        <begin position="149"/>
        <end position="165"/>
    </location>
</feature>
<evidence type="ECO:0000313" key="3">
    <source>
        <dbReference type="EMBL" id="KAJ8343148.1"/>
    </source>
</evidence>